<name>A0A388KUW0_CHABU</name>
<accession>A0A388KUW0</accession>
<dbReference type="AlphaFoldDB" id="A0A388KUW0"/>
<protein>
    <submittedName>
        <fullName evidence="2">Uncharacterized protein</fullName>
    </submittedName>
</protein>
<sequence>MTDTIGNGNEQRSLKQEIAIVAAQTKCLFDQNAEYRKSHKKEYCTIQNVADNKAPHVTEKATSDRKTIKPVRPLAPIRYRKKFGEWQVATDVSFAFPTTGDHRTLARAIREGISKDSPLGVYEIPVPLGEDSNKIDQELVTARSFEPFIVKLEEKAGLHEELVWRAWNTVTALPYSTLVGKMCPAEVMADSLADPTSYPQNTPYRTELCHCTLEPEDEDRHMREYNDDDALNDKISSGCDGIGTTPAPEGSMGSAVGRRANDGSGRTGGIGADSAGTTAAAD</sequence>
<proteinExistence type="predicted"/>
<organism evidence="2 3">
    <name type="scientific">Chara braunii</name>
    <name type="common">Braun's stonewort</name>
    <dbReference type="NCBI Taxonomy" id="69332"/>
    <lineage>
        <taxon>Eukaryota</taxon>
        <taxon>Viridiplantae</taxon>
        <taxon>Streptophyta</taxon>
        <taxon>Charophyceae</taxon>
        <taxon>Charales</taxon>
        <taxon>Characeae</taxon>
        <taxon>Chara</taxon>
    </lineage>
</organism>
<dbReference type="Gramene" id="GBG73733">
    <property type="protein sequence ID" value="GBG73733"/>
    <property type="gene ID" value="CBR_g17073"/>
</dbReference>
<gene>
    <name evidence="2" type="ORF">CBR_g17073</name>
</gene>
<feature type="region of interest" description="Disordered" evidence="1">
    <location>
        <begin position="229"/>
        <end position="282"/>
    </location>
</feature>
<evidence type="ECO:0000313" key="2">
    <source>
        <dbReference type="EMBL" id="GBG73733.1"/>
    </source>
</evidence>
<dbReference type="Proteomes" id="UP000265515">
    <property type="component" value="Unassembled WGS sequence"/>
</dbReference>
<comment type="caution">
    <text evidence="2">The sequence shown here is derived from an EMBL/GenBank/DDBJ whole genome shotgun (WGS) entry which is preliminary data.</text>
</comment>
<feature type="compositionally biased region" description="Low complexity" evidence="1">
    <location>
        <begin position="272"/>
        <end position="282"/>
    </location>
</feature>
<dbReference type="EMBL" id="BFEA01000188">
    <property type="protein sequence ID" value="GBG73733.1"/>
    <property type="molecule type" value="Genomic_DNA"/>
</dbReference>
<keyword evidence="3" id="KW-1185">Reference proteome</keyword>
<evidence type="ECO:0000313" key="3">
    <source>
        <dbReference type="Proteomes" id="UP000265515"/>
    </source>
</evidence>
<evidence type="ECO:0000256" key="1">
    <source>
        <dbReference type="SAM" id="MobiDB-lite"/>
    </source>
</evidence>
<reference evidence="2 3" key="1">
    <citation type="journal article" date="2018" name="Cell">
        <title>The Chara Genome: Secondary Complexity and Implications for Plant Terrestrialization.</title>
        <authorList>
            <person name="Nishiyama T."/>
            <person name="Sakayama H."/>
            <person name="Vries J.D."/>
            <person name="Buschmann H."/>
            <person name="Saint-Marcoux D."/>
            <person name="Ullrich K.K."/>
            <person name="Haas F.B."/>
            <person name="Vanderstraeten L."/>
            <person name="Becker D."/>
            <person name="Lang D."/>
            <person name="Vosolsobe S."/>
            <person name="Rombauts S."/>
            <person name="Wilhelmsson P.K.I."/>
            <person name="Janitza P."/>
            <person name="Kern R."/>
            <person name="Heyl A."/>
            <person name="Rumpler F."/>
            <person name="Villalobos L.I.A.C."/>
            <person name="Clay J.M."/>
            <person name="Skokan R."/>
            <person name="Toyoda A."/>
            <person name="Suzuki Y."/>
            <person name="Kagoshima H."/>
            <person name="Schijlen E."/>
            <person name="Tajeshwar N."/>
            <person name="Catarino B."/>
            <person name="Hetherington A.J."/>
            <person name="Saltykova A."/>
            <person name="Bonnot C."/>
            <person name="Breuninger H."/>
            <person name="Symeonidi A."/>
            <person name="Radhakrishnan G.V."/>
            <person name="Van Nieuwerburgh F."/>
            <person name="Deforce D."/>
            <person name="Chang C."/>
            <person name="Karol K.G."/>
            <person name="Hedrich R."/>
            <person name="Ulvskov P."/>
            <person name="Glockner G."/>
            <person name="Delwiche C.F."/>
            <person name="Petrasek J."/>
            <person name="Van de Peer Y."/>
            <person name="Friml J."/>
            <person name="Beilby M."/>
            <person name="Dolan L."/>
            <person name="Kohara Y."/>
            <person name="Sugano S."/>
            <person name="Fujiyama A."/>
            <person name="Delaux P.-M."/>
            <person name="Quint M."/>
            <person name="TheiBen G."/>
            <person name="Hagemann M."/>
            <person name="Harholt J."/>
            <person name="Dunand C."/>
            <person name="Zachgo S."/>
            <person name="Langdale J."/>
            <person name="Maumus F."/>
            <person name="Straeten D.V.D."/>
            <person name="Gould S.B."/>
            <person name="Rensing S.A."/>
        </authorList>
    </citation>
    <scope>NUCLEOTIDE SEQUENCE [LARGE SCALE GENOMIC DNA]</scope>
    <source>
        <strain evidence="2 3">S276</strain>
    </source>
</reference>